<reference evidence="1 2" key="1">
    <citation type="journal article" date="2019" name="Sci. Rep.">
        <title>Orb-weaving spider Araneus ventricosus genome elucidates the spidroin gene catalogue.</title>
        <authorList>
            <person name="Kono N."/>
            <person name="Nakamura H."/>
            <person name="Ohtoshi R."/>
            <person name="Moran D.A.P."/>
            <person name="Shinohara A."/>
            <person name="Yoshida Y."/>
            <person name="Fujiwara M."/>
            <person name="Mori M."/>
            <person name="Tomita M."/>
            <person name="Arakawa K."/>
        </authorList>
    </citation>
    <scope>NUCLEOTIDE SEQUENCE [LARGE SCALE GENOMIC DNA]</scope>
</reference>
<dbReference type="EMBL" id="BGPR01021788">
    <property type="protein sequence ID" value="GBN87396.1"/>
    <property type="molecule type" value="Genomic_DNA"/>
</dbReference>
<dbReference type="Proteomes" id="UP000499080">
    <property type="component" value="Unassembled WGS sequence"/>
</dbReference>
<evidence type="ECO:0000313" key="2">
    <source>
        <dbReference type="Proteomes" id="UP000499080"/>
    </source>
</evidence>
<comment type="caution">
    <text evidence="1">The sequence shown here is derived from an EMBL/GenBank/DDBJ whole genome shotgun (WGS) entry which is preliminary data.</text>
</comment>
<name>A0A4Y2SIG1_ARAVE</name>
<gene>
    <name evidence="1" type="ORF">AVEN_104520_1</name>
</gene>
<protein>
    <submittedName>
        <fullName evidence="1">Uncharacterized protein</fullName>
    </submittedName>
</protein>
<accession>A0A4Y2SIG1</accession>
<dbReference type="AlphaFoldDB" id="A0A4Y2SIG1"/>
<organism evidence="1 2">
    <name type="scientific">Araneus ventricosus</name>
    <name type="common">Orbweaver spider</name>
    <name type="synonym">Epeira ventricosa</name>
    <dbReference type="NCBI Taxonomy" id="182803"/>
    <lineage>
        <taxon>Eukaryota</taxon>
        <taxon>Metazoa</taxon>
        <taxon>Ecdysozoa</taxon>
        <taxon>Arthropoda</taxon>
        <taxon>Chelicerata</taxon>
        <taxon>Arachnida</taxon>
        <taxon>Araneae</taxon>
        <taxon>Araneomorphae</taxon>
        <taxon>Entelegynae</taxon>
        <taxon>Araneoidea</taxon>
        <taxon>Araneidae</taxon>
        <taxon>Araneus</taxon>
    </lineage>
</organism>
<sequence length="118" mass="13427">MLEGTFRIFKISHFCSADAGYAEEEMIYDRKSQKASISFTTGIAAHFRSGYLGQMDVALRKRKWTQRLFSAGNSVSILICLKLRAYSPRICGCRLCVHITALAWDLQIINIKATLDMW</sequence>
<keyword evidence="2" id="KW-1185">Reference proteome</keyword>
<proteinExistence type="predicted"/>
<evidence type="ECO:0000313" key="1">
    <source>
        <dbReference type="EMBL" id="GBN87396.1"/>
    </source>
</evidence>